<dbReference type="GO" id="GO:0004386">
    <property type="term" value="F:helicase activity"/>
    <property type="evidence" value="ECO:0007669"/>
    <property type="project" value="UniProtKB-KW"/>
</dbReference>
<dbReference type="PROSITE" id="PS00690">
    <property type="entry name" value="DEAH_ATP_HELICASE"/>
    <property type="match status" value="1"/>
</dbReference>
<evidence type="ECO:0000256" key="11">
    <source>
        <dbReference type="ARBA" id="ARBA00023004"/>
    </source>
</evidence>
<dbReference type="InterPro" id="IPR027417">
    <property type="entry name" value="P-loop_NTPase"/>
</dbReference>
<dbReference type="InterPro" id="IPR042493">
    <property type="entry name" value="XPD_DNA_FeS"/>
</dbReference>
<keyword evidence="6" id="KW-0547">Nucleotide-binding</keyword>
<keyword evidence="4" id="KW-0004">4Fe-4S</keyword>
<keyword evidence="14" id="KW-0413">Isomerase</keyword>
<evidence type="ECO:0000256" key="7">
    <source>
        <dbReference type="ARBA" id="ARBA00022763"/>
    </source>
</evidence>
<keyword evidence="10" id="KW-0067">ATP-binding</keyword>
<dbReference type="PANTHER" id="PTHR11472">
    <property type="entry name" value="DNA REPAIR DEAD HELICASE RAD3/XP-D SUBFAMILY MEMBER"/>
    <property type="match status" value="1"/>
</dbReference>
<evidence type="ECO:0000256" key="1">
    <source>
        <dbReference type="ARBA" id="ARBA00001966"/>
    </source>
</evidence>
<dbReference type="GO" id="GO:0016787">
    <property type="term" value="F:hydrolase activity"/>
    <property type="evidence" value="ECO:0007669"/>
    <property type="project" value="UniProtKB-KW"/>
</dbReference>
<evidence type="ECO:0000256" key="17">
    <source>
        <dbReference type="SAM" id="MobiDB-lite"/>
    </source>
</evidence>
<evidence type="ECO:0000256" key="2">
    <source>
        <dbReference type="ARBA" id="ARBA00004123"/>
    </source>
</evidence>
<dbReference type="FunFam" id="3.40.50.300:FF:000731">
    <property type="entry name" value="Fanconi anemia group J protein homolog"/>
    <property type="match status" value="1"/>
</dbReference>
<dbReference type="Proteomes" id="UP001630127">
    <property type="component" value="Unassembled WGS sequence"/>
</dbReference>
<evidence type="ECO:0000256" key="5">
    <source>
        <dbReference type="ARBA" id="ARBA00022723"/>
    </source>
</evidence>
<comment type="subcellular location">
    <subcellularLocation>
        <location evidence="2">Nucleus</location>
    </subcellularLocation>
</comment>
<sequence>MKKTKYSPPTPLSTTTNPNPNSSSSSKSSKTVLHIGGIQVEFPYQPYGTQLAFMNRVISTLDRSKRDGHCHALLESPTGTGKTLSLLCSSLAWQQNFKLKNLHLSRSNSKPNPEAITDPINCGGGFIPESTQPLSGNAETGGSVAVNGKNKKKQLAPTIFYASRTHSQIRQVIQEYKRTSYQVPMAVLASRKHYCTNVNIRGTANIDEQCKLLLKDGDIGCSDFKNVHKVKGHPSLQKGGCHEVHDIEDLVKVGEIVKGCSYFAARSMAEEAELVFCPYNYIINPIIRRAMEVDIERAIIIIDEAHNVEDIARDAGSVDVEEDVLLQLQTELEQLRLTDPMTYQPLLEMIQDILSWIDRRKSTLEKREFQHYFSCWTGDKALAELEEANITQKCFPILQECASKAIKAASDAESALACLSGISATILEGLFSSFGYFFSGNGLHVNDYLLAIQRYVKKDGVGSAGGWTNSLSLWCLNPAVVFRGIADMSLSVILTSGTLSPMNSFSSELGVQFGTCLEAPHVIETESQLWASVISRGPLDYPLNASYRTADTYAFQDALGTSLEEICKIVPGGCLVFFPSYKLMEKLCSRWQETGQWSKLNAQKSLFIEPRGGSQDGLEPVLEDYYNLIRQKNKPVTGRKRRGKKPDVISERTESSQTAKREGAAFLAVCRGKISEGVDFSDDNARVVIIVGIPFPNIHDIQVAQKKKYNDMYRLSKNLLSGNEWYCNQAFRALNQATGRCIRHRYDYGAIILLDERFCEERNRAYISKWFRKSIRQYDNFESSLEELKSFFRDVKDRVGEASKSPQIFDLEVEDISSMVKNKSVTDKKYQKESRSNTCGQKISNHCLASENASSLYQSVKSGVECKFSQKVSDVKGLISTNERDNRGYREYIDLECDTQKDFRLSMSAPMMLSPGDMDLAIVRETPGVFGTNPVATSEIILRNEGSSLTAVPLSNEISDHISCSPVSLVNSSLAFKSTCLLATPERINNDEVNVVSETELPYNLSANSFSHKRRKSLCSSSDCMEKNQFDSPVTKTPDSVSFMASTITKVDAEIRNEIGYQISNSNKENYGLDQPSSFNDAGTSCIPSSLAMDKRLQIFCSLCKNPLGLPENNMCIACTLTSSSKVHLRSLLKEKLGSPDLCSPSIPVLISDILSVDQQLFERNNDAVSGGPVQGIWCKADGCVFNTIFCPFCSDTPTCLGVQVMATDALNICLQNKILLFSDLLEIKIPAASNNEDLSPSTGSCTSKRAGLDAIEKFAYLPTQQNLGSWRTTKSKMRLPKRGLLSTPES</sequence>
<dbReference type="InterPro" id="IPR002464">
    <property type="entry name" value="DNA/RNA_helicase_DEAH_CS"/>
</dbReference>
<keyword evidence="8" id="KW-0378">Hydrolase</keyword>
<dbReference type="Gene3D" id="1.10.275.40">
    <property type="match status" value="1"/>
</dbReference>
<dbReference type="GO" id="GO:0005634">
    <property type="term" value="C:nucleus"/>
    <property type="evidence" value="ECO:0007669"/>
    <property type="project" value="UniProtKB-SubCell"/>
</dbReference>
<feature type="region of interest" description="Disordered" evidence="17">
    <location>
        <begin position="634"/>
        <end position="656"/>
    </location>
</feature>
<evidence type="ECO:0000256" key="16">
    <source>
        <dbReference type="ARBA" id="ARBA00082714"/>
    </source>
</evidence>
<evidence type="ECO:0000313" key="19">
    <source>
        <dbReference type="EMBL" id="KAL3514875.1"/>
    </source>
</evidence>
<organism evidence="19 20">
    <name type="scientific">Cinchona calisaya</name>
    <dbReference type="NCBI Taxonomy" id="153742"/>
    <lineage>
        <taxon>Eukaryota</taxon>
        <taxon>Viridiplantae</taxon>
        <taxon>Streptophyta</taxon>
        <taxon>Embryophyta</taxon>
        <taxon>Tracheophyta</taxon>
        <taxon>Spermatophyta</taxon>
        <taxon>Magnoliopsida</taxon>
        <taxon>eudicotyledons</taxon>
        <taxon>Gunneridae</taxon>
        <taxon>Pentapetalae</taxon>
        <taxon>asterids</taxon>
        <taxon>lamiids</taxon>
        <taxon>Gentianales</taxon>
        <taxon>Rubiaceae</taxon>
        <taxon>Cinchonoideae</taxon>
        <taxon>Cinchoneae</taxon>
        <taxon>Cinchona</taxon>
    </lineage>
</organism>
<feature type="region of interest" description="Disordered" evidence="17">
    <location>
        <begin position="1"/>
        <end position="30"/>
    </location>
</feature>
<evidence type="ECO:0000256" key="8">
    <source>
        <dbReference type="ARBA" id="ARBA00022801"/>
    </source>
</evidence>
<dbReference type="InterPro" id="IPR010614">
    <property type="entry name" value="RAD3-like_helicase_DEAD"/>
</dbReference>
<dbReference type="Gene3D" id="3.40.50.300">
    <property type="entry name" value="P-loop containing nucleotide triphosphate hydrolases"/>
    <property type="match status" value="3"/>
</dbReference>
<feature type="domain" description="Helicase ATP-binding" evidence="18">
    <location>
        <begin position="36"/>
        <end position="375"/>
    </location>
</feature>
<keyword evidence="11" id="KW-0408">Iron</keyword>
<evidence type="ECO:0000256" key="14">
    <source>
        <dbReference type="ARBA" id="ARBA00023235"/>
    </source>
</evidence>
<dbReference type="Pfam" id="PF13307">
    <property type="entry name" value="Helicase_C_2"/>
    <property type="match status" value="1"/>
</dbReference>
<evidence type="ECO:0000259" key="18">
    <source>
        <dbReference type="PROSITE" id="PS51193"/>
    </source>
</evidence>
<dbReference type="InterPro" id="IPR006554">
    <property type="entry name" value="Helicase-like_DEXD_c2"/>
</dbReference>
<dbReference type="PANTHER" id="PTHR11472:SF47">
    <property type="entry name" value="FANCONI ANEMIA GROUP J PROTEIN"/>
    <property type="match status" value="1"/>
</dbReference>
<comment type="caution">
    <text evidence="19">The sequence shown here is derived from an EMBL/GenBank/DDBJ whole genome shotgun (WGS) entry which is preliminary data.</text>
</comment>
<keyword evidence="12" id="KW-0411">Iron-sulfur</keyword>
<dbReference type="Pfam" id="PF06733">
    <property type="entry name" value="DEAD_2"/>
    <property type="match status" value="1"/>
</dbReference>
<evidence type="ECO:0000256" key="3">
    <source>
        <dbReference type="ARBA" id="ARBA00008792"/>
    </source>
</evidence>
<keyword evidence="15" id="KW-0539">Nucleus</keyword>
<dbReference type="PROSITE" id="PS51193">
    <property type="entry name" value="HELICASE_ATP_BIND_2"/>
    <property type="match status" value="1"/>
</dbReference>
<dbReference type="GO" id="GO:0051539">
    <property type="term" value="F:4 iron, 4 sulfur cluster binding"/>
    <property type="evidence" value="ECO:0007669"/>
    <property type="project" value="UniProtKB-KW"/>
</dbReference>
<feature type="compositionally biased region" description="Basic residues" evidence="17">
    <location>
        <begin position="634"/>
        <end position="644"/>
    </location>
</feature>
<dbReference type="InterPro" id="IPR045028">
    <property type="entry name" value="DinG/Rad3-like"/>
</dbReference>
<feature type="compositionally biased region" description="Low complexity" evidence="17">
    <location>
        <begin position="12"/>
        <end position="30"/>
    </location>
</feature>
<dbReference type="GO" id="GO:0006281">
    <property type="term" value="P:DNA repair"/>
    <property type="evidence" value="ECO:0007669"/>
    <property type="project" value="UniProtKB-KW"/>
</dbReference>
<keyword evidence="13" id="KW-0234">DNA repair</keyword>
<dbReference type="CDD" id="cd18788">
    <property type="entry name" value="SF2_C_XPD"/>
    <property type="match status" value="1"/>
</dbReference>
<dbReference type="InterPro" id="IPR014013">
    <property type="entry name" value="Helic_SF1/SF2_ATP-bd_DinG/Rad3"/>
</dbReference>
<evidence type="ECO:0000256" key="4">
    <source>
        <dbReference type="ARBA" id="ARBA00022485"/>
    </source>
</evidence>
<evidence type="ECO:0000313" key="20">
    <source>
        <dbReference type="Proteomes" id="UP001630127"/>
    </source>
</evidence>
<comment type="similarity">
    <text evidence="3">Belongs to the DEAD box helicase family. DEAH subfamily.</text>
</comment>
<comment type="cofactor">
    <cofactor evidence="1">
        <name>[4Fe-4S] cluster</name>
        <dbReference type="ChEBI" id="CHEBI:49883"/>
    </cofactor>
</comment>
<name>A0ABD2Z9B1_9GENT</name>
<dbReference type="GO" id="GO:0046872">
    <property type="term" value="F:metal ion binding"/>
    <property type="evidence" value="ECO:0007669"/>
    <property type="project" value="UniProtKB-KW"/>
</dbReference>
<evidence type="ECO:0000256" key="9">
    <source>
        <dbReference type="ARBA" id="ARBA00022806"/>
    </source>
</evidence>
<dbReference type="SUPFAM" id="SSF52540">
    <property type="entry name" value="P-loop containing nucleoside triphosphate hydrolases"/>
    <property type="match status" value="1"/>
</dbReference>
<evidence type="ECO:0000256" key="6">
    <source>
        <dbReference type="ARBA" id="ARBA00022741"/>
    </source>
</evidence>
<keyword evidence="9" id="KW-0347">Helicase</keyword>
<feature type="compositionally biased region" description="Basic and acidic residues" evidence="17">
    <location>
        <begin position="645"/>
        <end position="656"/>
    </location>
</feature>
<protein>
    <recommendedName>
        <fullName evidence="16">DNA 5'-3' helicase FANCJ</fullName>
    </recommendedName>
</protein>
<dbReference type="InterPro" id="IPR006555">
    <property type="entry name" value="ATP-dep_Helicase_C"/>
</dbReference>
<proteinExistence type="inferred from homology"/>
<evidence type="ECO:0000256" key="12">
    <source>
        <dbReference type="ARBA" id="ARBA00023014"/>
    </source>
</evidence>
<evidence type="ECO:0000256" key="10">
    <source>
        <dbReference type="ARBA" id="ARBA00022840"/>
    </source>
</evidence>
<keyword evidence="7" id="KW-0227">DNA damage</keyword>
<keyword evidence="5" id="KW-0479">Metal-binding</keyword>
<dbReference type="SMART" id="SM00491">
    <property type="entry name" value="HELICc2"/>
    <property type="match status" value="1"/>
</dbReference>
<dbReference type="Gene3D" id="1.10.30.20">
    <property type="entry name" value="Bacterial XPD DNA helicase, FeS cluster domain"/>
    <property type="match status" value="1"/>
</dbReference>
<keyword evidence="20" id="KW-1185">Reference proteome</keyword>
<accession>A0ABD2Z9B1</accession>
<gene>
    <name evidence="19" type="ORF">ACH5RR_027592</name>
</gene>
<dbReference type="EMBL" id="JBJUIK010000011">
    <property type="protein sequence ID" value="KAL3514875.1"/>
    <property type="molecule type" value="Genomic_DNA"/>
</dbReference>
<dbReference type="GO" id="GO:0005524">
    <property type="term" value="F:ATP binding"/>
    <property type="evidence" value="ECO:0007669"/>
    <property type="project" value="UniProtKB-KW"/>
</dbReference>
<evidence type="ECO:0000256" key="13">
    <source>
        <dbReference type="ARBA" id="ARBA00023204"/>
    </source>
</evidence>
<reference evidence="19 20" key="1">
    <citation type="submission" date="2024-11" db="EMBL/GenBank/DDBJ databases">
        <title>A near-complete genome assembly of Cinchona calisaya.</title>
        <authorList>
            <person name="Lian D.C."/>
            <person name="Zhao X.W."/>
            <person name="Wei L."/>
        </authorList>
    </citation>
    <scope>NUCLEOTIDE SEQUENCE [LARGE SCALE GENOMIC DNA]</scope>
    <source>
        <tissue evidence="19">Nenye</tissue>
    </source>
</reference>
<dbReference type="SMART" id="SM00488">
    <property type="entry name" value="DEXDc2"/>
    <property type="match status" value="1"/>
</dbReference>
<evidence type="ECO:0000256" key="15">
    <source>
        <dbReference type="ARBA" id="ARBA00023242"/>
    </source>
</evidence>